<evidence type="ECO:0000313" key="5">
    <source>
        <dbReference type="EMBL" id="CAG9129550.1"/>
    </source>
</evidence>
<evidence type="ECO:0000313" key="4">
    <source>
        <dbReference type="EMBL" id="CAD5234017.1"/>
    </source>
</evidence>
<dbReference type="EMBL" id="CAJFDI010000006">
    <property type="protein sequence ID" value="CAD5234017.1"/>
    <property type="molecule type" value="Genomic_DNA"/>
</dbReference>
<gene>
    <name evidence="4" type="ORF">BXYJ_LOCUS14108</name>
</gene>
<reference evidence="8" key="1">
    <citation type="submission" date="2016-11" db="UniProtKB">
        <authorList>
            <consortium name="WormBaseParasite"/>
        </authorList>
    </citation>
    <scope>IDENTIFICATION</scope>
</reference>
<keyword evidence="7" id="KW-1185">Reference proteome</keyword>
<dbReference type="InterPro" id="IPR002347">
    <property type="entry name" value="SDR_fam"/>
</dbReference>
<proteinExistence type="inferred from homology"/>
<feature type="transmembrane region" description="Helical" evidence="3">
    <location>
        <begin position="12"/>
        <end position="33"/>
    </location>
</feature>
<evidence type="ECO:0000256" key="3">
    <source>
        <dbReference type="SAM" id="Phobius"/>
    </source>
</evidence>
<name>A0A1I7SLF3_BURXY</name>
<evidence type="ECO:0000313" key="8">
    <source>
        <dbReference type="WBParaSite" id="BXY_1388500.1"/>
    </source>
</evidence>
<evidence type="ECO:0000313" key="7">
    <source>
        <dbReference type="Proteomes" id="UP000659654"/>
    </source>
</evidence>
<dbReference type="GO" id="GO:0016616">
    <property type="term" value="F:oxidoreductase activity, acting on the CH-OH group of donors, NAD or NADP as acceptor"/>
    <property type="evidence" value="ECO:0007669"/>
    <property type="project" value="TreeGrafter"/>
</dbReference>
<accession>A0A1I7SLF3</accession>
<sequence>MAGAEEILHRIAMSFVHFLNILLMLLQELLYAITPYFLWPFKEPVTGKLVLLTGAVGGIGRAMAEEFAKRGANLILWDINEEQLEIFKDSLINKYNVKVYTKTIDVTNDEMVINAVKDVRNNIGLPDIVFNNAGILGLYEDKIYPMEVIDKVYKLNTRAGILIVRHFIEPFMERNSGHFVTLGSSSGFFFWPAVQPYIASKHAIVGFMSSIRNVFKAERKNVKCLTVNPHFVQTPLMGDIKYENWFLPKLYPGPVAEKVVNAIECGRAELFLPKGLFILVVLRGILPTVVMDYILEIGNFHGM</sequence>
<dbReference type="eggNOG" id="KOG1201">
    <property type="taxonomic scope" value="Eukaryota"/>
</dbReference>
<dbReference type="OrthoDB" id="5788148at2759"/>
<keyword evidence="3" id="KW-1133">Transmembrane helix</keyword>
<keyword evidence="3" id="KW-0472">Membrane</keyword>
<dbReference type="SUPFAM" id="SSF51735">
    <property type="entry name" value="NAD(P)-binding Rossmann-fold domains"/>
    <property type="match status" value="1"/>
</dbReference>
<dbReference type="SMR" id="A0A1I7SLF3"/>
<reference evidence="5" key="2">
    <citation type="submission" date="2020-08" db="EMBL/GenBank/DDBJ databases">
        <authorList>
            <person name="Kikuchi T."/>
        </authorList>
    </citation>
    <scope>NUCLEOTIDE SEQUENCE</scope>
    <source>
        <strain evidence="4">Ka4C1</strain>
    </source>
</reference>
<dbReference type="Gene3D" id="3.40.50.720">
    <property type="entry name" value="NAD(P)-binding Rossmann-like Domain"/>
    <property type="match status" value="1"/>
</dbReference>
<comment type="similarity">
    <text evidence="1">Belongs to the short-chain dehydrogenases/reductases (SDR) family.</text>
</comment>
<evidence type="ECO:0000313" key="6">
    <source>
        <dbReference type="Proteomes" id="UP000095284"/>
    </source>
</evidence>
<dbReference type="Proteomes" id="UP000659654">
    <property type="component" value="Unassembled WGS sequence"/>
</dbReference>
<dbReference type="Proteomes" id="UP000582659">
    <property type="component" value="Unassembled WGS sequence"/>
</dbReference>
<dbReference type="PANTHER" id="PTHR24322:SF736">
    <property type="entry name" value="RETINOL DEHYDROGENASE 10"/>
    <property type="match status" value="1"/>
</dbReference>
<protein>
    <submittedName>
        <fullName evidence="4">(pine wood nematode) hypothetical protein</fullName>
    </submittedName>
</protein>
<dbReference type="InterPro" id="IPR036291">
    <property type="entry name" value="NAD(P)-bd_dom_sf"/>
</dbReference>
<organism evidence="6 8">
    <name type="scientific">Bursaphelenchus xylophilus</name>
    <name type="common">Pinewood nematode worm</name>
    <name type="synonym">Aphelenchoides xylophilus</name>
    <dbReference type="NCBI Taxonomy" id="6326"/>
    <lineage>
        <taxon>Eukaryota</taxon>
        <taxon>Metazoa</taxon>
        <taxon>Ecdysozoa</taxon>
        <taxon>Nematoda</taxon>
        <taxon>Chromadorea</taxon>
        <taxon>Rhabditida</taxon>
        <taxon>Tylenchina</taxon>
        <taxon>Tylenchomorpha</taxon>
        <taxon>Aphelenchoidea</taxon>
        <taxon>Aphelenchoididae</taxon>
        <taxon>Bursaphelenchus</taxon>
    </lineage>
</organism>
<dbReference type="PRINTS" id="PR00081">
    <property type="entry name" value="GDHRDH"/>
</dbReference>
<dbReference type="Proteomes" id="UP000095284">
    <property type="component" value="Unplaced"/>
</dbReference>
<dbReference type="AlphaFoldDB" id="A0A1I7SLF3"/>
<evidence type="ECO:0000256" key="2">
    <source>
        <dbReference type="ARBA" id="ARBA00023002"/>
    </source>
</evidence>
<dbReference type="Pfam" id="PF00106">
    <property type="entry name" value="adh_short"/>
    <property type="match status" value="1"/>
</dbReference>
<keyword evidence="3" id="KW-0812">Transmembrane</keyword>
<keyword evidence="2" id="KW-0560">Oxidoreductase</keyword>
<dbReference type="PANTHER" id="PTHR24322">
    <property type="entry name" value="PKSB"/>
    <property type="match status" value="1"/>
</dbReference>
<dbReference type="EMBL" id="CAJFCV020000006">
    <property type="protein sequence ID" value="CAG9129550.1"/>
    <property type="molecule type" value="Genomic_DNA"/>
</dbReference>
<dbReference type="WBParaSite" id="BXY_1388500.1">
    <property type="protein sequence ID" value="BXY_1388500.1"/>
    <property type="gene ID" value="BXY_1388500"/>
</dbReference>
<evidence type="ECO:0000256" key="1">
    <source>
        <dbReference type="ARBA" id="ARBA00006484"/>
    </source>
</evidence>